<protein>
    <recommendedName>
        <fullName evidence="2">carbonic anhydrase</fullName>
        <ecNumber evidence="2">4.2.1.1</ecNumber>
    </recommendedName>
</protein>
<feature type="region of interest" description="Disordered" evidence="7">
    <location>
        <begin position="17"/>
        <end position="112"/>
    </location>
</feature>
<organism evidence="10 11">
    <name type="scientific">Iodobacter arcticus</name>
    <dbReference type="NCBI Taxonomy" id="590593"/>
    <lineage>
        <taxon>Bacteria</taxon>
        <taxon>Pseudomonadati</taxon>
        <taxon>Pseudomonadota</taxon>
        <taxon>Betaproteobacteria</taxon>
        <taxon>Neisseriales</taxon>
        <taxon>Chitinibacteraceae</taxon>
        <taxon>Iodobacter</taxon>
    </lineage>
</organism>
<keyword evidence="4" id="KW-0862">Zinc</keyword>
<feature type="chain" id="PRO_5045850627" description="carbonic anhydrase" evidence="8">
    <location>
        <begin position="18"/>
        <end position="326"/>
    </location>
</feature>
<dbReference type="EMBL" id="JBHTBQ010000044">
    <property type="protein sequence ID" value="MFC7421674.1"/>
    <property type="molecule type" value="Genomic_DNA"/>
</dbReference>
<accession>A0ABW2R2R4</accession>
<keyword evidence="8" id="KW-0732">Signal</keyword>
<proteinExistence type="inferred from homology"/>
<evidence type="ECO:0000256" key="2">
    <source>
        <dbReference type="ARBA" id="ARBA00012925"/>
    </source>
</evidence>
<name>A0ABW2R2R4_9NEIS</name>
<dbReference type="SUPFAM" id="SSF51069">
    <property type="entry name" value="Carbonic anhydrase"/>
    <property type="match status" value="1"/>
</dbReference>
<dbReference type="Proteomes" id="UP001596473">
    <property type="component" value="Unassembled WGS sequence"/>
</dbReference>
<keyword evidence="5" id="KW-0456">Lyase</keyword>
<dbReference type="CDD" id="cd03124">
    <property type="entry name" value="alpha_CA_prokaryotic_like"/>
    <property type="match status" value="1"/>
</dbReference>
<evidence type="ECO:0000313" key="10">
    <source>
        <dbReference type="EMBL" id="MFC7421674.1"/>
    </source>
</evidence>
<dbReference type="RefSeq" id="WP_380189212.1">
    <property type="nucleotide sequence ID" value="NZ_JBHTBQ010000044.1"/>
</dbReference>
<evidence type="ECO:0000313" key="11">
    <source>
        <dbReference type="Proteomes" id="UP001596473"/>
    </source>
</evidence>
<evidence type="ECO:0000256" key="7">
    <source>
        <dbReference type="SAM" id="MobiDB-lite"/>
    </source>
</evidence>
<dbReference type="PROSITE" id="PS51144">
    <property type="entry name" value="ALPHA_CA_2"/>
    <property type="match status" value="1"/>
</dbReference>
<dbReference type="InterPro" id="IPR023561">
    <property type="entry name" value="Carbonic_anhydrase_a-class"/>
</dbReference>
<evidence type="ECO:0000259" key="9">
    <source>
        <dbReference type="PROSITE" id="PS51144"/>
    </source>
</evidence>
<feature type="compositionally biased region" description="Low complexity" evidence="7">
    <location>
        <begin position="26"/>
        <end position="36"/>
    </location>
</feature>
<evidence type="ECO:0000256" key="3">
    <source>
        <dbReference type="ARBA" id="ARBA00022723"/>
    </source>
</evidence>
<reference evidence="11" key="1">
    <citation type="journal article" date="2019" name="Int. J. Syst. Evol. Microbiol.">
        <title>The Global Catalogue of Microorganisms (GCM) 10K type strain sequencing project: providing services to taxonomists for standard genome sequencing and annotation.</title>
        <authorList>
            <consortium name="The Broad Institute Genomics Platform"/>
            <consortium name="The Broad Institute Genome Sequencing Center for Infectious Disease"/>
            <person name="Wu L."/>
            <person name="Ma J."/>
        </authorList>
    </citation>
    <scope>NUCLEOTIDE SEQUENCE [LARGE SCALE GENOMIC DNA]</scope>
    <source>
        <strain evidence="11">CCUG 62945</strain>
    </source>
</reference>
<dbReference type="PANTHER" id="PTHR18952">
    <property type="entry name" value="CARBONIC ANHYDRASE"/>
    <property type="match status" value="1"/>
</dbReference>
<feature type="compositionally biased region" description="Low complexity" evidence="7">
    <location>
        <begin position="83"/>
        <end position="100"/>
    </location>
</feature>
<dbReference type="SMART" id="SM01057">
    <property type="entry name" value="Carb_anhydrase"/>
    <property type="match status" value="1"/>
</dbReference>
<feature type="signal peptide" evidence="8">
    <location>
        <begin position="1"/>
        <end position="17"/>
    </location>
</feature>
<comment type="similarity">
    <text evidence="1">Belongs to the alpha-carbonic anhydrase family.</text>
</comment>
<dbReference type="InterPro" id="IPR041891">
    <property type="entry name" value="Alpha_CA_prokaryot-like"/>
</dbReference>
<comment type="caution">
    <text evidence="10">The sequence shown here is derived from an EMBL/GenBank/DDBJ whole genome shotgun (WGS) entry which is preliminary data.</text>
</comment>
<comment type="catalytic activity">
    <reaction evidence="6">
        <text>hydrogencarbonate + H(+) = CO2 + H2O</text>
        <dbReference type="Rhea" id="RHEA:10748"/>
        <dbReference type="ChEBI" id="CHEBI:15377"/>
        <dbReference type="ChEBI" id="CHEBI:15378"/>
        <dbReference type="ChEBI" id="CHEBI:16526"/>
        <dbReference type="ChEBI" id="CHEBI:17544"/>
        <dbReference type="EC" id="4.2.1.1"/>
    </reaction>
</comment>
<dbReference type="InterPro" id="IPR001148">
    <property type="entry name" value="CA_dom"/>
</dbReference>
<sequence length="326" mass="35253">MRYLVLMISLAFPLVSASEPSHDAPAKAPAKASPEAPKTKHDAPTASHEEPAPPAPHTAPAGKHGIPPRISAPRPAAKKHKPPTAGHGTAAANHAAPHAGGHWGYEGGRTGPNNWGSMSPSFALCAEGKEQSPINITTSYAQEMDKIKFSYGMTKITVINNGHTIQLNIDPGSFIEALGSKYQLLQFHFHTPSEEAIGGLRYPMVAHLVHKSEEGKLAVVAALIQQGAQDNPLIEAFWDKIPSEHNETRTFDKLTYSPAALLPLDQSFYTFMGSLTTPPCSEGVRWLVMKNPLSISARQIARFQKEFPMNARPIQAINARNVMEGM</sequence>
<evidence type="ECO:0000256" key="4">
    <source>
        <dbReference type="ARBA" id="ARBA00022833"/>
    </source>
</evidence>
<feature type="domain" description="Alpha-carbonic anhydrase" evidence="9">
    <location>
        <begin position="101"/>
        <end position="326"/>
    </location>
</feature>
<keyword evidence="3" id="KW-0479">Metal-binding</keyword>
<evidence type="ECO:0000256" key="6">
    <source>
        <dbReference type="ARBA" id="ARBA00048348"/>
    </source>
</evidence>
<feature type="compositionally biased region" description="Basic and acidic residues" evidence="7">
    <location>
        <begin position="37"/>
        <end position="51"/>
    </location>
</feature>
<evidence type="ECO:0000256" key="1">
    <source>
        <dbReference type="ARBA" id="ARBA00010718"/>
    </source>
</evidence>
<dbReference type="EC" id="4.2.1.1" evidence="2"/>
<dbReference type="Gene3D" id="3.10.200.10">
    <property type="entry name" value="Alpha carbonic anhydrase"/>
    <property type="match status" value="1"/>
</dbReference>
<gene>
    <name evidence="10" type="ORF">ACFQNF_17575</name>
</gene>
<keyword evidence="11" id="KW-1185">Reference proteome</keyword>
<feature type="compositionally biased region" description="Gly residues" evidence="7">
    <location>
        <begin position="101"/>
        <end position="110"/>
    </location>
</feature>
<evidence type="ECO:0000256" key="8">
    <source>
        <dbReference type="SAM" id="SignalP"/>
    </source>
</evidence>
<dbReference type="InterPro" id="IPR036398">
    <property type="entry name" value="CA_dom_sf"/>
</dbReference>
<dbReference type="PANTHER" id="PTHR18952:SF265">
    <property type="entry name" value="CARBONIC ANHYDRASE"/>
    <property type="match status" value="1"/>
</dbReference>
<evidence type="ECO:0000256" key="5">
    <source>
        <dbReference type="ARBA" id="ARBA00023239"/>
    </source>
</evidence>
<dbReference type="Pfam" id="PF00194">
    <property type="entry name" value="Carb_anhydrase"/>
    <property type="match status" value="1"/>
</dbReference>